<dbReference type="InterPro" id="IPR003323">
    <property type="entry name" value="OTU_dom"/>
</dbReference>
<evidence type="ECO:0000256" key="2">
    <source>
        <dbReference type="ARBA" id="ARBA00012759"/>
    </source>
</evidence>
<dbReference type="Gene3D" id="1.20.1300.20">
    <property type="entry name" value="Peptidase C65 Otubain, subdomain 2"/>
    <property type="match status" value="1"/>
</dbReference>
<dbReference type="SUPFAM" id="SSF54001">
    <property type="entry name" value="Cysteine proteinases"/>
    <property type="match status" value="1"/>
</dbReference>
<evidence type="ECO:0000256" key="5">
    <source>
        <dbReference type="ARBA" id="ARBA00022801"/>
    </source>
</evidence>
<dbReference type="GO" id="GO:0006508">
    <property type="term" value="P:proteolysis"/>
    <property type="evidence" value="ECO:0007669"/>
    <property type="project" value="UniProtKB-KW"/>
</dbReference>
<comment type="caution">
    <text evidence="9">The sequence shown here is derived from an EMBL/GenBank/DDBJ whole genome shotgun (WGS) entry which is preliminary data.</text>
</comment>
<sequence length="294" mass="33817">MSDEQKQVESNSQAQVPEDAALEAAPEIPETSQAERTLAQQVAEDEYLMYQQSCKQYQDIEDEIRKTQMLCAPKETISDLIESYDPVTSPKYRARATDLSEKYSHLRRIRGDGNCFYRAVLTALAEKMFYDHELLKKFTERTKEWRGRLIRHGFPELTTGDFCDAIEGLIRTAELGNESFLNDDLNNDSVANYYVAYLRLVASGHLRENEPLYSGFIEGSRSLDQYCKDEIEPMWKEADHIAIIALVNALEIKIQIEYMDQNADGGMTYIVPDGCTPQLFFLYRPGHYDVLYPK</sequence>
<dbReference type="InterPro" id="IPR019400">
    <property type="entry name" value="Peptidase_C65_otubain"/>
</dbReference>
<dbReference type="OrthoDB" id="18915at2759"/>
<name>A0A811LA04_9BILA</name>
<dbReference type="GO" id="GO:0005634">
    <property type="term" value="C:nucleus"/>
    <property type="evidence" value="ECO:0007669"/>
    <property type="project" value="TreeGrafter"/>
</dbReference>
<dbReference type="Proteomes" id="UP000783686">
    <property type="component" value="Unassembled WGS sequence"/>
</dbReference>
<evidence type="ECO:0000256" key="6">
    <source>
        <dbReference type="ARBA" id="ARBA00022807"/>
    </source>
</evidence>
<reference evidence="9" key="1">
    <citation type="submission" date="2020-09" db="EMBL/GenBank/DDBJ databases">
        <authorList>
            <person name="Kikuchi T."/>
        </authorList>
    </citation>
    <scope>NUCLEOTIDE SEQUENCE</scope>
    <source>
        <strain evidence="9">SH1</strain>
    </source>
</reference>
<keyword evidence="5" id="KW-0378">Hydrolase</keyword>
<dbReference type="AlphaFoldDB" id="A0A811LA04"/>
<proteinExistence type="predicted"/>
<keyword evidence="10" id="KW-1185">Reference proteome</keyword>
<evidence type="ECO:0000256" key="4">
    <source>
        <dbReference type="ARBA" id="ARBA00022786"/>
    </source>
</evidence>
<keyword evidence="6" id="KW-0788">Thiol protease</keyword>
<dbReference type="Pfam" id="PF10275">
    <property type="entry name" value="Peptidase_C65"/>
    <property type="match status" value="1"/>
</dbReference>
<organism evidence="9 10">
    <name type="scientific">Bursaphelenchus okinawaensis</name>
    <dbReference type="NCBI Taxonomy" id="465554"/>
    <lineage>
        <taxon>Eukaryota</taxon>
        <taxon>Metazoa</taxon>
        <taxon>Ecdysozoa</taxon>
        <taxon>Nematoda</taxon>
        <taxon>Chromadorea</taxon>
        <taxon>Rhabditida</taxon>
        <taxon>Tylenchina</taxon>
        <taxon>Tylenchomorpha</taxon>
        <taxon>Aphelenchoidea</taxon>
        <taxon>Aphelenchoididae</taxon>
        <taxon>Bursaphelenchus</taxon>
    </lineage>
</organism>
<dbReference type="InterPro" id="IPR042467">
    <property type="entry name" value="Peptidase_C65_otubain_sub2"/>
</dbReference>
<evidence type="ECO:0000313" key="10">
    <source>
        <dbReference type="Proteomes" id="UP000614601"/>
    </source>
</evidence>
<feature type="region of interest" description="Disordered" evidence="7">
    <location>
        <begin position="1"/>
        <end position="33"/>
    </location>
</feature>
<protein>
    <recommendedName>
        <fullName evidence="2">ubiquitinyl hydrolase 1</fullName>
        <ecNumber evidence="2">3.4.19.12</ecNumber>
    </recommendedName>
</protein>
<dbReference type="GO" id="GO:0071108">
    <property type="term" value="P:protein K48-linked deubiquitination"/>
    <property type="evidence" value="ECO:0007669"/>
    <property type="project" value="TreeGrafter"/>
</dbReference>
<dbReference type="EMBL" id="CAJFDH010000005">
    <property type="protein sequence ID" value="CAD5223944.1"/>
    <property type="molecule type" value="Genomic_DNA"/>
</dbReference>
<dbReference type="GO" id="GO:0043130">
    <property type="term" value="F:ubiquitin binding"/>
    <property type="evidence" value="ECO:0007669"/>
    <property type="project" value="TreeGrafter"/>
</dbReference>
<accession>A0A811LA04</accession>
<dbReference type="PANTHER" id="PTHR12931">
    <property type="entry name" value="UBIQUITIN THIOLESTERASE PROTEIN OTUB"/>
    <property type="match status" value="1"/>
</dbReference>
<dbReference type="Proteomes" id="UP000614601">
    <property type="component" value="Unassembled WGS sequence"/>
</dbReference>
<keyword evidence="4" id="KW-0833">Ubl conjugation pathway</keyword>
<evidence type="ECO:0000313" key="9">
    <source>
        <dbReference type="EMBL" id="CAD5223944.1"/>
    </source>
</evidence>
<dbReference type="GO" id="GO:0004843">
    <property type="term" value="F:cysteine-type deubiquitinase activity"/>
    <property type="evidence" value="ECO:0007669"/>
    <property type="project" value="UniProtKB-EC"/>
</dbReference>
<evidence type="ECO:0000259" key="8">
    <source>
        <dbReference type="PROSITE" id="PS50802"/>
    </source>
</evidence>
<keyword evidence="3" id="KW-0645">Protease</keyword>
<evidence type="ECO:0000256" key="3">
    <source>
        <dbReference type="ARBA" id="ARBA00022670"/>
    </source>
</evidence>
<dbReference type="InterPro" id="IPR038765">
    <property type="entry name" value="Papain-like_cys_pep_sf"/>
</dbReference>
<dbReference type="PROSITE" id="PS50802">
    <property type="entry name" value="OTU"/>
    <property type="match status" value="1"/>
</dbReference>
<evidence type="ECO:0000256" key="7">
    <source>
        <dbReference type="SAM" id="MobiDB-lite"/>
    </source>
</evidence>
<comment type="catalytic activity">
    <reaction evidence="1">
        <text>Thiol-dependent hydrolysis of ester, thioester, amide, peptide and isopeptide bonds formed by the C-terminal Gly of ubiquitin (a 76-residue protein attached to proteins as an intracellular targeting signal).</text>
        <dbReference type="EC" id="3.4.19.12"/>
    </reaction>
</comment>
<dbReference type="PANTHER" id="PTHR12931:SF15">
    <property type="entry name" value="UBIQUITIN THIOESTERASE OTUBAIN-LIKE"/>
    <property type="match status" value="1"/>
</dbReference>
<dbReference type="Gene3D" id="3.30.200.60">
    <property type="entry name" value="Peptidase C65 Otubain, subdomain 1"/>
    <property type="match status" value="1"/>
</dbReference>
<dbReference type="EMBL" id="CAJFCW020000005">
    <property type="protein sequence ID" value="CAG9119185.1"/>
    <property type="molecule type" value="Genomic_DNA"/>
</dbReference>
<gene>
    <name evidence="9" type="ORF">BOKJ2_LOCUS10714</name>
</gene>
<dbReference type="EC" id="3.4.19.12" evidence="2"/>
<evidence type="ECO:0000256" key="1">
    <source>
        <dbReference type="ARBA" id="ARBA00000707"/>
    </source>
</evidence>
<feature type="domain" description="OTU" evidence="8">
    <location>
        <begin position="104"/>
        <end position="294"/>
    </location>
</feature>
<dbReference type="InterPro" id="IPR042468">
    <property type="entry name" value="Peptidase_C65_otubain_sub1"/>
</dbReference>